<feature type="domain" description="Pilus assembly protein TadZ N-terminal" evidence="1">
    <location>
        <begin position="1"/>
        <end position="127"/>
    </location>
</feature>
<dbReference type="InterPro" id="IPR031580">
    <property type="entry name" value="TadZ_N"/>
</dbReference>
<dbReference type="Gene3D" id="3.40.50.300">
    <property type="entry name" value="P-loop containing nucleotide triphosphate hydrolases"/>
    <property type="match status" value="1"/>
</dbReference>
<proteinExistence type="predicted"/>
<dbReference type="RefSeq" id="WP_344957612.1">
    <property type="nucleotide sequence ID" value="NZ_BAABCX010000002.1"/>
</dbReference>
<dbReference type="EMBL" id="BAABCX010000002">
    <property type="protein sequence ID" value="GAA3540720.1"/>
    <property type="molecule type" value="Genomic_DNA"/>
</dbReference>
<keyword evidence="3" id="KW-1185">Reference proteome</keyword>
<reference evidence="3" key="1">
    <citation type="journal article" date="2019" name="Int. J. Syst. Evol. Microbiol.">
        <title>The Global Catalogue of Microorganisms (GCM) 10K type strain sequencing project: providing services to taxonomists for standard genome sequencing and annotation.</title>
        <authorList>
            <consortium name="The Broad Institute Genomics Platform"/>
            <consortium name="The Broad Institute Genome Sequencing Center for Infectious Disease"/>
            <person name="Wu L."/>
            <person name="Ma J."/>
        </authorList>
    </citation>
    <scope>NUCLEOTIDE SEQUENCE [LARGE SCALE GENOMIC DNA]</scope>
    <source>
        <strain evidence="3">JCM 17110</strain>
    </source>
</reference>
<dbReference type="SUPFAM" id="SSF52540">
    <property type="entry name" value="P-loop containing nucleoside triphosphate hydrolases"/>
    <property type="match status" value="1"/>
</dbReference>
<dbReference type="InterPro" id="IPR027417">
    <property type="entry name" value="P-loop_NTPase"/>
</dbReference>
<sequence>MEQTFLVYSHNQADVEWLQTALSPQQVLAVNEQLDDLLSLVDVTGSSLVFIGLEQQNMVAQCGVIEGLLEAKPFVTVVGLGDGMDNQLVIHAMRAGARDFITYGMRSSEVQGLVRRLSQRLPQLPIQKKQGELTLLYGAQPDTDAALVAAHLALSCQQRGDSTLLLDLGIPYGESLEGLGLKTAFYFGDALRNLRRLDASLIESAFCQHGSGLKVLAHDRQDEPLSGIHSAELYLLLGALRQNFGQVIVNLCGQPDSESLRTFVGNSQRLYWYVDQSVSCCKRSLEVLAEWRQRGVKLEHSQLLVDRYIASVAPDAKVLAGSFNMPLVSALPLSAAFRLQVKNQGRTLFQIAPRDPLSRALRRLAGIAAKPVAQGRPVSWLKRLIRVAE</sequence>
<comment type="caution">
    <text evidence="2">The sequence shown here is derived from an EMBL/GenBank/DDBJ whole genome shotgun (WGS) entry which is preliminary data.</text>
</comment>
<organism evidence="2 3">
    <name type="scientific">Zobellella aerophila</name>
    <dbReference type="NCBI Taxonomy" id="870480"/>
    <lineage>
        <taxon>Bacteria</taxon>
        <taxon>Pseudomonadati</taxon>
        <taxon>Pseudomonadota</taxon>
        <taxon>Gammaproteobacteria</taxon>
        <taxon>Aeromonadales</taxon>
        <taxon>Aeromonadaceae</taxon>
        <taxon>Zobellella</taxon>
    </lineage>
</organism>
<evidence type="ECO:0000313" key="3">
    <source>
        <dbReference type="Proteomes" id="UP001500795"/>
    </source>
</evidence>
<dbReference type="Gene3D" id="3.40.50.2300">
    <property type="match status" value="1"/>
</dbReference>
<dbReference type="Pfam" id="PF16968">
    <property type="entry name" value="TadZ_N"/>
    <property type="match status" value="1"/>
</dbReference>
<evidence type="ECO:0000313" key="2">
    <source>
        <dbReference type="EMBL" id="GAA3540720.1"/>
    </source>
</evidence>
<accession>A0ABP6VVZ9</accession>
<protein>
    <recommendedName>
        <fullName evidence="1">Pilus assembly protein TadZ N-terminal domain-containing protein</fullName>
    </recommendedName>
</protein>
<evidence type="ECO:0000259" key="1">
    <source>
        <dbReference type="Pfam" id="PF16968"/>
    </source>
</evidence>
<gene>
    <name evidence="2" type="ORF">GCM10022394_20650</name>
</gene>
<dbReference type="Proteomes" id="UP001500795">
    <property type="component" value="Unassembled WGS sequence"/>
</dbReference>
<name>A0ABP6VVZ9_9GAMM</name>